<evidence type="ECO:0000256" key="8">
    <source>
        <dbReference type="ARBA" id="ARBA00022824"/>
    </source>
</evidence>
<dbReference type="Gene3D" id="1.10.630.10">
    <property type="entry name" value="Cytochrome P450"/>
    <property type="match status" value="1"/>
</dbReference>
<dbReference type="PANTHER" id="PTHR24292:SF54">
    <property type="entry name" value="CYP9F3-RELATED"/>
    <property type="match status" value="1"/>
</dbReference>
<evidence type="ECO:0000256" key="11">
    <source>
        <dbReference type="ARBA" id="ARBA00023004"/>
    </source>
</evidence>
<comment type="cofactor">
    <cofactor evidence="1">
        <name>heme</name>
        <dbReference type="ChEBI" id="CHEBI:30413"/>
    </cofactor>
</comment>
<dbReference type="InterPro" id="IPR002403">
    <property type="entry name" value="Cyt_P450_E_grp-IV"/>
</dbReference>
<evidence type="ECO:0000256" key="10">
    <source>
        <dbReference type="ARBA" id="ARBA00023002"/>
    </source>
</evidence>
<keyword evidence="15" id="KW-1133">Transmembrane helix</keyword>
<evidence type="ECO:0000256" key="15">
    <source>
        <dbReference type="SAM" id="Phobius"/>
    </source>
</evidence>
<keyword evidence="9" id="KW-0492">Microsome</keyword>
<keyword evidence="12 14" id="KW-0503">Monooxygenase</keyword>
<proteinExistence type="inferred from homology"/>
<keyword evidence="8" id="KW-0256">Endoplasmic reticulum</keyword>
<evidence type="ECO:0000256" key="5">
    <source>
        <dbReference type="ARBA" id="ARBA00010617"/>
    </source>
</evidence>
<dbReference type="PANTHER" id="PTHR24292">
    <property type="entry name" value="CYTOCHROME P450"/>
    <property type="match status" value="1"/>
</dbReference>
<dbReference type="PROSITE" id="PS00086">
    <property type="entry name" value="CYTOCHROME_P450"/>
    <property type="match status" value="1"/>
</dbReference>
<keyword evidence="11 14" id="KW-0408">Iron</keyword>
<evidence type="ECO:0000256" key="9">
    <source>
        <dbReference type="ARBA" id="ARBA00022848"/>
    </source>
</evidence>
<evidence type="ECO:0000256" key="2">
    <source>
        <dbReference type="ARBA" id="ARBA00003690"/>
    </source>
</evidence>
<dbReference type="InterPro" id="IPR017972">
    <property type="entry name" value="Cyt_P450_CS"/>
</dbReference>
<organism evidence="16 17">
    <name type="scientific">Nesidiocoris tenuis</name>
    <dbReference type="NCBI Taxonomy" id="355587"/>
    <lineage>
        <taxon>Eukaryota</taxon>
        <taxon>Metazoa</taxon>
        <taxon>Ecdysozoa</taxon>
        <taxon>Arthropoda</taxon>
        <taxon>Hexapoda</taxon>
        <taxon>Insecta</taxon>
        <taxon>Pterygota</taxon>
        <taxon>Neoptera</taxon>
        <taxon>Paraneoptera</taxon>
        <taxon>Hemiptera</taxon>
        <taxon>Heteroptera</taxon>
        <taxon>Panheteroptera</taxon>
        <taxon>Cimicomorpha</taxon>
        <taxon>Miridae</taxon>
        <taxon>Dicyphina</taxon>
        <taxon>Nesidiocoris</taxon>
    </lineage>
</organism>
<keyword evidence="10 14" id="KW-0560">Oxidoreductase</keyword>
<dbReference type="PRINTS" id="PR00385">
    <property type="entry name" value="P450"/>
</dbReference>
<evidence type="ECO:0000256" key="4">
    <source>
        <dbReference type="ARBA" id="ARBA00004406"/>
    </source>
</evidence>
<protein>
    <submittedName>
        <fullName evidence="16">Cytochrome P450</fullName>
    </submittedName>
</protein>
<dbReference type="Proteomes" id="UP001307889">
    <property type="component" value="Chromosome 7"/>
</dbReference>
<evidence type="ECO:0000256" key="6">
    <source>
        <dbReference type="ARBA" id="ARBA00022617"/>
    </source>
</evidence>
<feature type="transmembrane region" description="Helical" evidence="15">
    <location>
        <begin position="6"/>
        <end position="21"/>
    </location>
</feature>
<evidence type="ECO:0000256" key="7">
    <source>
        <dbReference type="ARBA" id="ARBA00022723"/>
    </source>
</evidence>
<evidence type="ECO:0000256" key="1">
    <source>
        <dbReference type="ARBA" id="ARBA00001971"/>
    </source>
</evidence>
<keyword evidence="13 15" id="KW-0472">Membrane</keyword>
<keyword evidence="15" id="KW-0812">Transmembrane</keyword>
<gene>
    <name evidence="16" type="ORF">NTJ_09230</name>
</gene>
<dbReference type="EMBL" id="AP028915">
    <property type="protein sequence ID" value="BES96419.1"/>
    <property type="molecule type" value="Genomic_DNA"/>
</dbReference>
<keyword evidence="17" id="KW-1185">Reference proteome</keyword>
<dbReference type="InterPro" id="IPR050476">
    <property type="entry name" value="Insect_CytP450_Detox"/>
</dbReference>
<evidence type="ECO:0000256" key="3">
    <source>
        <dbReference type="ARBA" id="ARBA00004174"/>
    </source>
</evidence>
<dbReference type="InterPro" id="IPR001128">
    <property type="entry name" value="Cyt_P450"/>
</dbReference>
<dbReference type="SUPFAM" id="SSF48264">
    <property type="entry name" value="Cytochrome P450"/>
    <property type="match status" value="1"/>
</dbReference>
<comment type="similarity">
    <text evidence="5 14">Belongs to the cytochrome P450 family.</text>
</comment>
<dbReference type="CDD" id="cd11056">
    <property type="entry name" value="CYP6-like"/>
    <property type="match status" value="1"/>
</dbReference>
<feature type="transmembrane region" description="Helical" evidence="15">
    <location>
        <begin position="221"/>
        <end position="239"/>
    </location>
</feature>
<evidence type="ECO:0000256" key="14">
    <source>
        <dbReference type="RuleBase" id="RU000461"/>
    </source>
</evidence>
<accession>A0ABN7AYL9</accession>
<comment type="subcellular location">
    <subcellularLocation>
        <location evidence="4">Endoplasmic reticulum membrane</location>
        <topology evidence="4">Peripheral membrane protein</topology>
    </subcellularLocation>
    <subcellularLocation>
        <location evidence="3">Microsome membrane</location>
        <topology evidence="3">Peripheral membrane protein</topology>
    </subcellularLocation>
</comment>
<evidence type="ECO:0000256" key="13">
    <source>
        <dbReference type="ARBA" id="ARBA00023136"/>
    </source>
</evidence>
<evidence type="ECO:0000313" key="16">
    <source>
        <dbReference type="EMBL" id="BES96419.1"/>
    </source>
</evidence>
<dbReference type="PRINTS" id="PR00465">
    <property type="entry name" value="EP450IV"/>
</dbReference>
<name>A0ABN7AYL9_9HEMI</name>
<comment type="function">
    <text evidence="2">May be involved in the metabolism of insect hormones and in the breakdown of synthetic insecticides.</text>
</comment>
<dbReference type="InterPro" id="IPR036396">
    <property type="entry name" value="Cyt_P450_sf"/>
</dbReference>
<evidence type="ECO:0000256" key="12">
    <source>
        <dbReference type="ARBA" id="ARBA00023033"/>
    </source>
</evidence>
<reference evidence="16 17" key="1">
    <citation type="submission" date="2023-09" db="EMBL/GenBank/DDBJ databases">
        <title>Nesidiocoris tenuis whole genome shotgun sequence.</title>
        <authorList>
            <person name="Shibata T."/>
            <person name="Shimoda M."/>
            <person name="Kobayashi T."/>
            <person name="Uehara T."/>
        </authorList>
    </citation>
    <scope>NUCLEOTIDE SEQUENCE [LARGE SCALE GENOMIC DNA]</scope>
    <source>
        <strain evidence="16 17">Japan</strain>
    </source>
</reference>
<keyword evidence="6 14" id="KW-0349">Heme</keyword>
<sequence length="515" mass="59551">MLTEIIVIILTIAAGFYWWLLNRNKYWVKRNVITRPPLLFYGNLKDRVLFKTPFHIFYRQFYEDFKGHKYVGVYEGRIPSLMIRDPDLIKNILSKDFDHFVDRSTSRFKKNPQIEFMLIFITGNQWKKLRAAVTPTFTSGKMKGLFSTVEDNAIKMIEHLKAQTEKNSDQILESVDTKDLFGKVALDIIASTAFGVQCNSFSVDGKTEFARKIGEFNNLSIPTRMFLLSLLFLDLPGWITKHITLSFFNKKTVDFLAQVYKDTAKYRTDNNMRRNDFLQLLLDAQKGALEEEGAVERIHKEGALINEDVAIAQSVLFFIAGYETSSSLLSMASYCLAQEKEVQDKLRNEITNVMGDDQNLTYEKINEMQYLDMVLSETLRLYPPVARLDRVCSKPYKIDHIDLPVGHRVFIPCAGIHMDPDYYPEPEKFIPERFSAEEKAKRHPYVYMPFGLGPRNCIGMRFAQMSTKIVMAHLVKNFIIEVDSETPLPFKYDERSMLLKPKGGVLKVKLRSASY</sequence>
<evidence type="ECO:0000313" key="17">
    <source>
        <dbReference type="Proteomes" id="UP001307889"/>
    </source>
</evidence>
<keyword evidence="7 14" id="KW-0479">Metal-binding</keyword>
<dbReference type="Pfam" id="PF00067">
    <property type="entry name" value="p450"/>
    <property type="match status" value="1"/>
</dbReference>